<dbReference type="InterPro" id="IPR022742">
    <property type="entry name" value="Hydrolase_4"/>
</dbReference>
<organism evidence="2 3">
    <name type="scientific">[Roseibacterium] beibuensis</name>
    <dbReference type="NCBI Taxonomy" id="1193142"/>
    <lineage>
        <taxon>Bacteria</taxon>
        <taxon>Pseudomonadati</taxon>
        <taxon>Pseudomonadota</taxon>
        <taxon>Alphaproteobacteria</taxon>
        <taxon>Rhodobacterales</taxon>
        <taxon>Roseobacteraceae</taxon>
        <taxon>Roseicyclus</taxon>
    </lineage>
</organism>
<accession>A0ABP9KTI6</accession>
<dbReference type="EMBL" id="BAABHW010000001">
    <property type="protein sequence ID" value="GAA5065658.1"/>
    <property type="molecule type" value="Genomic_DNA"/>
</dbReference>
<evidence type="ECO:0000313" key="3">
    <source>
        <dbReference type="Proteomes" id="UP001499910"/>
    </source>
</evidence>
<protein>
    <submittedName>
        <fullName evidence="2">Alpha/beta hydrolase</fullName>
    </submittedName>
</protein>
<comment type="caution">
    <text evidence="2">The sequence shown here is derived from an EMBL/GenBank/DDBJ whole genome shotgun (WGS) entry which is preliminary data.</text>
</comment>
<gene>
    <name evidence="2" type="ORF">GCM10023209_03490</name>
</gene>
<feature type="domain" description="Serine aminopeptidase S33" evidence="1">
    <location>
        <begin position="50"/>
        <end position="298"/>
    </location>
</feature>
<dbReference type="Proteomes" id="UP001499910">
    <property type="component" value="Unassembled WGS sequence"/>
</dbReference>
<keyword evidence="3" id="KW-1185">Reference proteome</keyword>
<sequence length="317" mass="35261">MMLSARSIPELEPAPFLDDIAEGPAGARAWWVTSADGTRLRLGLWPEGEKGTILMFPGRTEYVEKYGRLAADFAAAGYGMAAFDWRGQGLADRPMHRRDMGHVTSFDEYRQDVDAFRAGLDSLGVQGPFYLLAHSMGGCIGLRALYDGLPVQSAAFTGPMWGIQMTPFLKSIASVVLGLAGPLGFGTTFAPTTGPWEPMEYDDNPLTTDRDQFDYMMRQIRQHAELALGGPSNLWVRAALRETRELMRKEPLDMPVLAIVGTRERIVEVPIVGERMQDWPGGRYVEIEGGEHEVLMESPGRRQKTLDEILAWFETHP</sequence>
<dbReference type="PANTHER" id="PTHR11614">
    <property type="entry name" value="PHOSPHOLIPASE-RELATED"/>
    <property type="match status" value="1"/>
</dbReference>
<dbReference type="InterPro" id="IPR029058">
    <property type="entry name" value="AB_hydrolase_fold"/>
</dbReference>
<dbReference type="Gene3D" id="3.40.50.1820">
    <property type="entry name" value="alpha/beta hydrolase"/>
    <property type="match status" value="1"/>
</dbReference>
<dbReference type="Pfam" id="PF12146">
    <property type="entry name" value="Hydrolase_4"/>
    <property type="match status" value="1"/>
</dbReference>
<evidence type="ECO:0000313" key="2">
    <source>
        <dbReference type="EMBL" id="GAA5065658.1"/>
    </source>
</evidence>
<evidence type="ECO:0000259" key="1">
    <source>
        <dbReference type="Pfam" id="PF12146"/>
    </source>
</evidence>
<proteinExistence type="predicted"/>
<name>A0ABP9KTI6_9RHOB</name>
<dbReference type="InterPro" id="IPR051044">
    <property type="entry name" value="MAG_DAG_Lipase"/>
</dbReference>
<dbReference type="RefSeq" id="WP_259547005.1">
    <property type="nucleotide sequence ID" value="NZ_BAABHW010000001.1"/>
</dbReference>
<dbReference type="GO" id="GO:0016787">
    <property type="term" value="F:hydrolase activity"/>
    <property type="evidence" value="ECO:0007669"/>
    <property type="project" value="UniProtKB-KW"/>
</dbReference>
<dbReference type="SUPFAM" id="SSF53474">
    <property type="entry name" value="alpha/beta-Hydrolases"/>
    <property type="match status" value="1"/>
</dbReference>
<reference evidence="3" key="1">
    <citation type="journal article" date="2019" name="Int. J. Syst. Evol. Microbiol.">
        <title>The Global Catalogue of Microorganisms (GCM) 10K type strain sequencing project: providing services to taxonomists for standard genome sequencing and annotation.</title>
        <authorList>
            <consortium name="The Broad Institute Genomics Platform"/>
            <consortium name="The Broad Institute Genome Sequencing Center for Infectious Disease"/>
            <person name="Wu L."/>
            <person name="Ma J."/>
        </authorList>
    </citation>
    <scope>NUCLEOTIDE SEQUENCE [LARGE SCALE GENOMIC DNA]</scope>
    <source>
        <strain evidence="3">JCM 18015</strain>
    </source>
</reference>
<keyword evidence="2" id="KW-0378">Hydrolase</keyword>